<organism evidence="1 2">
    <name type="scientific">Mucilaginibacter pedocola</name>
    <dbReference type="NCBI Taxonomy" id="1792845"/>
    <lineage>
        <taxon>Bacteria</taxon>
        <taxon>Pseudomonadati</taxon>
        <taxon>Bacteroidota</taxon>
        <taxon>Sphingobacteriia</taxon>
        <taxon>Sphingobacteriales</taxon>
        <taxon>Sphingobacteriaceae</taxon>
        <taxon>Mucilaginibacter</taxon>
    </lineage>
</organism>
<name>A0A1S9PAG9_9SPHI</name>
<dbReference type="EMBL" id="MBTF01000035">
    <property type="protein sequence ID" value="OOQ57921.1"/>
    <property type="molecule type" value="Genomic_DNA"/>
</dbReference>
<sequence length="265" mass="30030">MFRDAGMDPTEHPMNKEEMQIVAKAFAVLPPLHQRVLEQHLRSISFLDNMPNTALTSPVTKDEGTDLFHITFRAGILHQTISEWATEKERTCFEKGDSTTSVSIHAGLMSALTYVLLHESTHVVDGSTGLLKVDTIEGKPKPNAFTLNFTNGVWQSANVHDRLYQDPLLLQSRFRPGGRRFVPAEALTVYAALAKTPFASLYSMASWHEDLAELLTIYHLTEKYKQPFRVSVSCKGREIAHYEPMRSALVRQRIKVLQRFYSKKA</sequence>
<dbReference type="AlphaFoldDB" id="A0A1S9PAG9"/>
<comment type="caution">
    <text evidence="1">The sequence shown here is derived from an EMBL/GenBank/DDBJ whole genome shotgun (WGS) entry which is preliminary data.</text>
</comment>
<gene>
    <name evidence="1" type="ORF">BC343_13500</name>
</gene>
<proteinExistence type="predicted"/>
<accession>A0A1S9PAG9</accession>
<protein>
    <submittedName>
        <fullName evidence="1">Uncharacterized protein</fullName>
    </submittedName>
</protein>
<evidence type="ECO:0000313" key="2">
    <source>
        <dbReference type="Proteomes" id="UP000189739"/>
    </source>
</evidence>
<dbReference type="OrthoDB" id="873547at2"/>
<keyword evidence="2" id="KW-1185">Reference proteome</keyword>
<evidence type="ECO:0000313" key="1">
    <source>
        <dbReference type="EMBL" id="OOQ57921.1"/>
    </source>
</evidence>
<dbReference type="Proteomes" id="UP000189739">
    <property type="component" value="Unassembled WGS sequence"/>
</dbReference>
<dbReference type="STRING" id="1792845.BC343_13500"/>
<reference evidence="1 2" key="1">
    <citation type="submission" date="2016-07" db="EMBL/GenBank/DDBJ databases">
        <title>Genomic analysis of zinc-resistant bacterium Mucilaginibacter pedocola TBZ30.</title>
        <authorList>
            <person name="Huang J."/>
            <person name="Tang J."/>
        </authorList>
    </citation>
    <scope>NUCLEOTIDE SEQUENCE [LARGE SCALE GENOMIC DNA]</scope>
    <source>
        <strain evidence="1 2">TBZ30</strain>
    </source>
</reference>